<keyword evidence="3" id="KW-1185">Reference proteome</keyword>
<dbReference type="GO" id="GO:0005509">
    <property type="term" value="F:calcium ion binding"/>
    <property type="evidence" value="ECO:0007669"/>
    <property type="project" value="InterPro"/>
</dbReference>
<dbReference type="PANTHER" id="PTHR19328">
    <property type="entry name" value="HEDGEHOG-INTERACTING PROTEIN"/>
    <property type="match status" value="1"/>
</dbReference>
<dbReference type="Gene3D" id="2.120.10.30">
    <property type="entry name" value="TolB, C-terminal domain"/>
    <property type="match status" value="1"/>
</dbReference>
<dbReference type="GO" id="GO:0016020">
    <property type="term" value="C:membrane"/>
    <property type="evidence" value="ECO:0007669"/>
    <property type="project" value="InterPro"/>
</dbReference>
<dbReference type="InterPro" id="IPR015919">
    <property type="entry name" value="Cadherin-like_sf"/>
</dbReference>
<protein>
    <recommendedName>
        <fullName evidence="1">Cadherin domain-containing protein</fullName>
    </recommendedName>
</protein>
<dbReference type="Pfam" id="PF07995">
    <property type="entry name" value="GSDH"/>
    <property type="match status" value="1"/>
</dbReference>
<evidence type="ECO:0000259" key="1">
    <source>
        <dbReference type="PROSITE" id="PS50268"/>
    </source>
</evidence>
<dbReference type="Gene3D" id="2.60.40.60">
    <property type="entry name" value="Cadherins"/>
    <property type="match status" value="1"/>
</dbReference>
<evidence type="ECO:0000313" key="2">
    <source>
        <dbReference type="EMBL" id="MBB3875860.1"/>
    </source>
</evidence>
<feature type="domain" description="Cadherin" evidence="1">
    <location>
        <begin position="57"/>
        <end position="168"/>
    </location>
</feature>
<proteinExistence type="predicted"/>
<dbReference type="GO" id="GO:0007156">
    <property type="term" value="P:homophilic cell adhesion via plasma membrane adhesion molecules"/>
    <property type="evidence" value="ECO:0007669"/>
    <property type="project" value="InterPro"/>
</dbReference>
<dbReference type="CDD" id="cd11304">
    <property type="entry name" value="Cadherin_repeat"/>
    <property type="match status" value="1"/>
</dbReference>
<dbReference type="AlphaFoldDB" id="A0AAW3TUY5"/>
<accession>A0AAW3TUY5</accession>
<evidence type="ECO:0000313" key="3">
    <source>
        <dbReference type="Proteomes" id="UP000528945"/>
    </source>
</evidence>
<organism evidence="2 3">
    <name type="scientific">Sphingomonas aquatilis</name>
    <dbReference type="NCBI Taxonomy" id="93063"/>
    <lineage>
        <taxon>Bacteria</taxon>
        <taxon>Pseudomonadati</taxon>
        <taxon>Pseudomonadota</taxon>
        <taxon>Alphaproteobacteria</taxon>
        <taxon>Sphingomonadales</taxon>
        <taxon>Sphingomonadaceae</taxon>
        <taxon>Sphingomonas</taxon>
    </lineage>
</organism>
<dbReference type="InterPro" id="IPR002126">
    <property type="entry name" value="Cadherin-like_dom"/>
</dbReference>
<dbReference type="SUPFAM" id="SSF49313">
    <property type="entry name" value="Cadherin-like"/>
    <property type="match status" value="1"/>
</dbReference>
<dbReference type="PROSITE" id="PS51257">
    <property type="entry name" value="PROKAR_LIPOPROTEIN"/>
    <property type="match status" value="1"/>
</dbReference>
<gene>
    <name evidence="2" type="ORF">GGR47_002101</name>
</gene>
<dbReference type="Proteomes" id="UP000528945">
    <property type="component" value="Unassembled WGS sequence"/>
</dbReference>
<name>A0AAW3TUY5_9SPHN</name>
<dbReference type="InterPro" id="IPR011041">
    <property type="entry name" value="Quinoprot_gluc/sorb_DH_b-prop"/>
</dbReference>
<sequence>MTDRSSAGNAGKKSLKLLLRLSTLSGALGLAACGGGNGGGGNGGGGTTPIANRPPTFTSVTTASVTENFAGSFYQAAATDPDNNAITYSISGGSDAARFVLDGDRLRFATAPNYDLPTDSDEDNVYLVQITASDGQATTTLDLRVTVTNDREGVVVRRIGTGFDRPVGFVSIPGDTRVFVPERGGRIFLFDPTNGTKTLFLTVNVSTAGEGGVAAIAPMADYAKSGQFVVLYTASNGALIAAIGQRSGIFGSPALTSETVLFAAMPAGASATGTAQLAADGKLYIATSDAIGATDPALGSQSATSAFGKLYVVERNPDPFAGVSPQYFLTRRIASGLRYPRGTTLLDGRLLLADRGGDSRHEVDLIDPTAGSNFGWPYKEGTITVRSGAPAGLVDPALEYRFGTGPGMGTGIVGGVVYRGAIASLSGQYVFADRSGAIFATSAAKLGGTLVTASTIERRRADFAPDVGTLNEPTAINADASGTLYIVDAGGDIFRVDAG</sequence>
<dbReference type="PANTHER" id="PTHR19328:SF13">
    <property type="entry name" value="HIPL1 PROTEIN"/>
    <property type="match status" value="1"/>
</dbReference>
<dbReference type="InterPro" id="IPR012938">
    <property type="entry name" value="Glc/Sorbosone_DH"/>
</dbReference>
<dbReference type="EMBL" id="JACIDB010000003">
    <property type="protein sequence ID" value="MBB3875860.1"/>
    <property type="molecule type" value="Genomic_DNA"/>
</dbReference>
<reference evidence="2 3" key="1">
    <citation type="submission" date="2020-08" db="EMBL/GenBank/DDBJ databases">
        <title>Genomic Encyclopedia of Type Strains, Phase IV (KMG-IV): sequencing the most valuable type-strain genomes for metagenomic binning, comparative biology and taxonomic classification.</title>
        <authorList>
            <person name="Goeker M."/>
        </authorList>
    </citation>
    <scope>NUCLEOTIDE SEQUENCE [LARGE SCALE GENOMIC DNA]</scope>
    <source>
        <strain evidence="2 3">DSM 15581</strain>
    </source>
</reference>
<dbReference type="PROSITE" id="PS50268">
    <property type="entry name" value="CADHERIN_2"/>
    <property type="match status" value="1"/>
</dbReference>
<comment type="caution">
    <text evidence="2">The sequence shown here is derived from an EMBL/GenBank/DDBJ whole genome shotgun (WGS) entry which is preliminary data.</text>
</comment>
<dbReference type="RefSeq" id="WP_183949536.1">
    <property type="nucleotide sequence ID" value="NZ_JACIDB010000003.1"/>
</dbReference>
<dbReference type="InterPro" id="IPR011042">
    <property type="entry name" value="6-blade_b-propeller_TolB-like"/>
</dbReference>
<dbReference type="SUPFAM" id="SSF50952">
    <property type="entry name" value="Soluble quinoprotein glucose dehydrogenase"/>
    <property type="match status" value="1"/>
</dbReference>